<dbReference type="Proteomes" id="UP000245506">
    <property type="component" value="Unassembled WGS sequence"/>
</dbReference>
<dbReference type="InterPro" id="IPR004960">
    <property type="entry name" value="LipA_acyltrans"/>
</dbReference>
<evidence type="ECO:0000256" key="2">
    <source>
        <dbReference type="ARBA" id="ARBA00022475"/>
    </source>
</evidence>
<dbReference type="OrthoDB" id="9803456at2"/>
<evidence type="ECO:0000313" key="8">
    <source>
        <dbReference type="EMBL" id="PWQ94292.1"/>
    </source>
</evidence>
<keyword evidence="2" id="KW-1003">Cell membrane</keyword>
<dbReference type="CDD" id="cd07984">
    <property type="entry name" value="LPLAT_LABLAT-like"/>
    <property type="match status" value="1"/>
</dbReference>
<keyword evidence="4 8" id="KW-0808">Transferase</keyword>
<dbReference type="GO" id="GO:0009247">
    <property type="term" value="P:glycolipid biosynthetic process"/>
    <property type="evidence" value="ECO:0007669"/>
    <property type="project" value="UniProtKB-ARBA"/>
</dbReference>
<dbReference type="PANTHER" id="PTHR30606">
    <property type="entry name" value="LIPID A BIOSYNTHESIS LAUROYL ACYLTRANSFERASE"/>
    <property type="match status" value="1"/>
</dbReference>
<evidence type="ECO:0000256" key="3">
    <source>
        <dbReference type="ARBA" id="ARBA00022519"/>
    </source>
</evidence>
<evidence type="ECO:0000313" key="9">
    <source>
        <dbReference type="Proteomes" id="UP000245506"/>
    </source>
</evidence>
<dbReference type="AlphaFoldDB" id="A0A317CDU1"/>
<keyword evidence="9" id="KW-1185">Reference proteome</keyword>
<dbReference type="Pfam" id="PF03279">
    <property type="entry name" value="Lip_A_acyltrans"/>
    <property type="match status" value="1"/>
</dbReference>
<evidence type="ECO:0000256" key="4">
    <source>
        <dbReference type="ARBA" id="ARBA00022679"/>
    </source>
</evidence>
<accession>A0A317CDU1</accession>
<name>A0A317CDU1_9GAMM</name>
<keyword evidence="7" id="KW-0812">Transmembrane</keyword>
<feature type="transmembrane region" description="Helical" evidence="7">
    <location>
        <begin position="20"/>
        <end position="39"/>
    </location>
</feature>
<protein>
    <submittedName>
        <fullName evidence="8">Lipid A biosynthesis acyltransferase</fullName>
    </submittedName>
</protein>
<evidence type="ECO:0000256" key="7">
    <source>
        <dbReference type="SAM" id="Phobius"/>
    </source>
</evidence>
<gene>
    <name evidence="8" type="ORF">DKT75_16155</name>
</gene>
<evidence type="ECO:0000256" key="5">
    <source>
        <dbReference type="ARBA" id="ARBA00023136"/>
    </source>
</evidence>
<sequence length="314" mass="35316">MSESKRTDQSGLPFHKGLLHPRYLVTWVGLGIMALVSLLPASIRHKLGGAIGDYLFRNHKKRRSVVEANLKQVFPDITIDALAEKVQSHLQWYGRGLIDYSVFFFGRKKHFSKKVTIVGESLLQKAKQAKQPVVLLLAHSVMLEFAAVALSVGNYSCFGSYKTSKNPVVDWMIARSRCRFVDFVVSREQGLRPLIRGIQSGHIMVFLPDEDLGLDNSVFAPLFGREKATLTTPARLVKMGKAKAVVGFVAFDKKSGQYQLRLSELPESYPEADVTLNAATMNEALEQLILQSPEQYMWTMKWFKTVGPEEASFY</sequence>
<proteinExistence type="predicted"/>
<evidence type="ECO:0000256" key="6">
    <source>
        <dbReference type="ARBA" id="ARBA00023315"/>
    </source>
</evidence>
<dbReference type="RefSeq" id="WP_109824646.1">
    <property type="nucleotide sequence ID" value="NZ_QGKL01000040.1"/>
</dbReference>
<dbReference type="PANTHER" id="PTHR30606:SF4">
    <property type="entry name" value="LIPID A BIOSYNTHESIS MYRISTOYLTRANSFERASE"/>
    <property type="match status" value="1"/>
</dbReference>
<dbReference type="GO" id="GO:0016746">
    <property type="term" value="F:acyltransferase activity"/>
    <property type="evidence" value="ECO:0007669"/>
    <property type="project" value="UniProtKB-KW"/>
</dbReference>
<comment type="subcellular location">
    <subcellularLocation>
        <location evidence="1">Cell inner membrane</location>
    </subcellularLocation>
</comment>
<evidence type="ECO:0000256" key="1">
    <source>
        <dbReference type="ARBA" id="ARBA00004533"/>
    </source>
</evidence>
<reference evidence="8 9" key="1">
    <citation type="submission" date="2018-05" db="EMBL/GenBank/DDBJ databases">
        <title>Leucothrix arctica sp. nov., isolated from Arctic seawater.</title>
        <authorList>
            <person name="Choi A."/>
            <person name="Baek K."/>
        </authorList>
    </citation>
    <scope>NUCLEOTIDE SEQUENCE [LARGE SCALE GENOMIC DNA]</scope>
    <source>
        <strain evidence="8 9">IMCC9719</strain>
    </source>
</reference>
<keyword evidence="6 8" id="KW-0012">Acyltransferase</keyword>
<keyword evidence="5 7" id="KW-0472">Membrane</keyword>
<dbReference type="GO" id="GO:0005886">
    <property type="term" value="C:plasma membrane"/>
    <property type="evidence" value="ECO:0007669"/>
    <property type="project" value="UniProtKB-SubCell"/>
</dbReference>
<keyword evidence="7" id="KW-1133">Transmembrane helix</keyword>
<organism evidence="8 9">
    <name type="scientific">Leucothrix arctica</name>
    <dbReference type="NCBI Taxonomy" id="1481894"/>
    <lineage>
        <taxon>Bacteria</taxon>
        <taxon>Pseudomonadati</taxon>
        <taxon>Pseudomonadota</taxon>
        <taxon>Gammaproteobacteria</taxon>
        <taxon>Thiotrichales</taxon>
        <taxon>Thiotrichaceae</taxon>
        <taxon>Leucothrix</taxon>
    </lineage>
</organism>
<dbReference type="EMBL" id="QGKL01000040">
    <property type="protein sequence ID" value="PWQ94292.1"/>
    <property type="molecule type" value="Genomic_DNA"/>
</dbReference>
<dbReference type="PIRSF" id="PIRSF026649">
    <property type="entry name" value="MsbB"/>
    <property type="match status" value="1"/>
</dbReference>
<comment type="caution">
    <text evidence="8">The sequence shown here is derived from an EMBL/GenBank/DDBJ whole genome shotgun (WGS) entry which is preliminary data.</text>
</comment>
<keyword evidence="3" id="KW-0997">Cell inner membrane</keyword>